<dbReference type="Pfam" id="PF00787">
    <property type="entry name" value="PX"/>
    <property type="match status" value="1"/>
</dbReference>
<dbReference type="KEGG" id="tet:TTHERM_00037120"/>
<dbReference type="EMBL" id="GG662720">
    <property type="protein sequence ID" value="EAR86587.2"/>
    <property type="molecule type" value="Genomic_DNA"/>
</dbReference>
<feature type="compositionally biased region" description="Polar residues" evidence="1">
    <location>
        <begin position="276"/>
        <end position="306"/>
    </location>
</feature>
<dbReference type="Proteomes" id="UP000009168">
    <property type="component" value="Unassembled WGS sequence"/>
</dbReference>
<name>Q22MA7_TETTS</name>
<feature type="region of interest" description="Disordered" evidence="1">
    <location>
        <begin position="267"/>
        <end position="360"/>
    </location>
</feature>
<dbReference type="SUPFAM" id="SSF64268">
    <property type="entry name" value="PX domain"/>
    <property type="match status" value="1"/>
</dbReference>
<dbReference type="SMART" id="SM00312">
    <property type="entry name" value="PX"/>
    <property type="match status" value="1"/>
</dbReference>
<feature type="region of interest" description="Disordered" evidence="1">
    <location>
        <begin position="125"/>
        <end position="156"/>
    </location>
</feature>
<dbReference type="InterPro" id="IPR001683">
    <property type="entry name" value="PX_dom"/>
</dbReference>
<accession>Q22MA7</accession>
<sequence length="805" mass="94492">MDIEQEREKKQKYLCKEILDKNYDQNEFENFCRESMMSANFGGEIHIDIDKLDFLELKLIVKNFQRQAKTLDEQREQNELSQQVAYDENYNIYQQQNEGQYEQFQEVDHIEEQLHDNQADHNEDFQQDNQEDQQNEIQYEQQQVQEEITQNQSEEIQNNQHNEEHLANSHINGQEEEHEEDLFEKFDVIQCQKQLVSPGNENSIRDRSSTDIAFEKFQQNLVSTPNNDFQSNIWQMPDFSDNKVQAQNIQSNQVSSQVQDPFQYVGFDSFDKQNPQKESNQDQADQIKKNSISSKENQQQVQQVTSKIKEDSSVQNDQNAAVTRNRSSASNTIDNGTANNQADVREKKSSSNASVDSSQLQEIEFQKQMEEFKANDFKTLKQLNVYSAGQQPEVIESNNIIKIQCKRLGQSLISTKKQVNVYISNIKQVQSGLFGSVTTYYVIQTKPFGWEVNRKLEDFQWLQAILTKMYPGIVIPKLIQAKKIKTEKQEKNRKTYLEHFLNLLVQNKDLKNSKFILDFLSITDDKIYKEKIKESDKFPKPKNIAYILNHDGFVRLDYSKLESKLVDEALNTYLDVNDGYYKRLKKLSKDLMSQLQVVSNTLFDIGSTFTNIYQNTIHFKQQVQNHNNIQFDQILDTYKIMNNINMMQANSIKDQIRSIENHYYHFFKFQKENNFSIKTLSKLKTQMQDEYSKKISNKSMLNSLKKTFSSNGNESIDAPSKEPEVLKDQIAFYTYQLDKQITSQFYDKSRSYANEFGMYANLSQCFQSEMKLFWQDVLKSLELVKQSCQGKKMGPLKIDMMKKIN</sequence>
<feature type="compositionally biased region" description="Polar residues" evidence="1">
    <location>
        <begin position="313"/>
        <end position="342"/>
    </location>
</feature>
<reference evidence="4" key="1">
    <citation type="journal article" date="2006" name="PLoS Biol.">
        <title>Macronuclear genome sequence of the ciliate Tetrahymena thermophila, a model eukaryote.</title>
        <authorList>
            <person name="Eisen J.A."/>
            <person name="Coyne R.S."/>
            <person name="Wu M."/>
            <person name="Wu D."/>
            <person name="Thiagarajan M."/>
            <person name="Wortman J.R."/>
            <person name="Badger J.H."/>
            <person name="Ren Q."/>
            <person name="Amedeo P."/>
            <person name="Jones K.M."/>
            <person name="Tallon L.J."/>
            <person name="Delcher A.L."/>
            <person name="Salzberg S.L."/>
            <person name="Silva J.C."/>
            <person name="Haas B.J."/>
            <person name="Majoros W.H."/>
            <person name="Farzad M."/>
            <person name="Carlton J.M."/>
            <person name="Smith R.K. Jr."/>
            <person name="Garg J."/>
            <person name="Pearlman R.E."/>
            <person name="Karrer K.M."/>
            <person name="Sun L."/>
            <person name="Manning G."/>
            <person name="Elde N.C."/>
            <person name="Turkewitz A.P."/>
            <person name="Asai D.J."/>
            <person name="Wilkes D.E."/>
            <person name="Wang Y."/>
            <person name="Cai H."/>
            <person name="Collins K."/>
            <person name="Stewart B.A."/>
            <person name="Lee S.R."/>
            <person name="Wilamowska K."/>
            <person name="Weinberg Z."/>
            <person name="Ruzzo W.L."/>
            <person name="Wloga D."/>
            <person name="Gaertig J."/>
            <person name="Frankel J."/>
            <person name="Tsao C.-C."/>
            <person name="Gorovsky M.A."/>
            <person name="Keeling P.J."/>
            <person name="Waller R.F."/>
            <person name="Patron N.J."/>
            <person name="Cherry J.M."/>
            <person name="Stover N.A."/>
            <person name="Krieger C.J."/>
            <person name="del Toro C."/>
            <person name="Ryder H.F."/>
            <person name="Williamson S.C."/>
            <person name="Barbeau R.A."/>
            <person name="Hamilton E.P."/>
            <person name="Orias E."/>
        </authorList>
    </citation>
    <scope>NUCLEOTIDE SEQUENCE [LARGE SCALE GENOMIC DNA]</scope>
    <source>
        <strain evidence="4">SB210</strain>
    </source>
</reference>
<dbReference type="eggNOG" id="ENOG502SEJ7">
    <property type="taxonomic scope" value="Eukaryota"/>
</dbReference>
<dbReference type="GeneID" id="7844737"/>
<evidence type="ECO:0000313" key="3">
    <source>
        <dbReference type="EMBL" id="EAR86587.2"/>
    </source>
</evidence>
<feature type="domain" description="PX" evidence="2">
    <location>
        <begin position="419"/>
        <end position="527"/>
    </location>
</feature>
<feature type="compositionally biased region" description="Low complexity" evidence="1">
    <location>
        <begin position="135"/>
        <end position="156"/>
    </location>
</feature>
<dbReference type="OrthoDB" id="297665at2759"/>
<dbReference type="GO" id="GO:0035091">
    <property type="term" value="F:phosphatidylinositol binding"/>
    <property type="evidence" value="ECO:0007669"/>
    <property type="project" value="InterPro"/>
</dbReference>
<dbReference type="AlphaFoldDB" id="Q22MA7"/>
<organism evidence="3 4">
    <name type="scientific">Tetrahymena thermophila (strain SB210)</name>
    <dbReference type="NCBI Taxonomy" id="312017"/>
    <lineage>
        <taxon>Eukaryota</taxon>
        <taxon>Sar</taxon>
        <taxon>Alveolata</taxon>
        <taxon>Ciliophora</taxon>
        <taxon>Intramacronucleata</taxon>
        <taxon>Oligohymenophorea</taxon>
        <taxon>Hymenostomatida</taxon>
        <taxon>Tetrahymenina</taxon>
        <taxon>Tetrahymenidae</taxon>
        <taxon>Tetrahymena</taxon>
    </lineage>
</organism>
<evidence type="ECO:0000313" key="4">
    <source>
        <dbReference type="Proteomes" id="UP000009168"/>
    </source>
</evidence>
<evidence type="ECO:0000259" key="2">
    <source>
        <dbReference type="PROSITE" id="PS50195"/>
    </source>
</evidence>
<dbReference type="RefSeq" id="XP_977113.2">
    <property type="nucleotide sequence ID" value="XM_972020.2"/>
</dbReference>
<proteinExistence type="predicted"/>
<dbReference type="HOGENOM" id="CLU_300649_0_0_1"/>
<feature type="compositionally biased region" description="Acidic residues" evidence="1">
    <location>
        <begin position="125"/>
        <end position="134"/>
    </location>
</feature>
<dbReference type="InterPro" id="IPR036871">
    <property type="entry name" value="PX_dom_sf"/>
</dbReference>
<evidence type="ECO:0000256" key="1">
    <source>
        <dbReference type="SAM" id="MobiDB-lite"/>
    </source>
</evidence>
<dbReference type="Gene3D" id="3.30.1520.10">
    <property type="entry name" value="Phox-like domain"/>
    <property type="match status" value="1"/>
</dbReference>
<dbReference type="PROSITE" id="PS50195">
    <property type="entry name" value="PX"/>
    <property type="match status" value="1"/>
</dbReference>
<protein>
    <submittedName>
        <fullName evidence="3">PX domain protein</fullName>
    </submittedName>
</protein>
<dbReference type="InParanoid" id="Q22MA7"/>
<dbReference type="CDD" id="cd06093">
    <property type="entry name" value="PX_domain"/>
    <property type="match status" value="1"/>
</dbReference>
<dbReference type="STRING" id="312017.Q22MA7"/>
<keyword evidence="4" id="KW-1185">Reference proteome</keyword>
<gene>
    <name evidence="3" type="ORF">TTHERM_00037120</name>
</gene>